<dbReference type="InterPro" id="IPR029058">
    <property type="entry name" value="AB_hydrolase_fold"/>
</dbReference>
<name>A0ABR2ZT05_9AGAR</name>
<evidence type="ECO:0000256" key="3">
    <source>
        <dbReference type="PROSITE-ProRule" id="PRU10038"/>
    </source>
</evidence>
<evidence type="ECO:0000313" key="7">
    <source>
        <dbReference type="Proteomes" id="UP001437256"/>
    </source>
</evidence>
<dbReference type="InterPro" id="IPR013094">
    <property type="entry name" value="AB_hydrolase_3"/>
</dbReference>
<proteinExistence type="inferred from homology"/>
<dbReference type="Proteomes" id="UP001437256">
    <property type="component" value="Unassembled WGS sequence"/>
</dbReference>
<evidence type="ECO:0000256" key="2">
    <source>
        <dbReference type="ARBA" id="ARBA00022801"/>
    </source>
</evidence>
<keyword evidence="2" id="KW-0378">Hydrolase</keyword>
<evidence type="ECO:0000256" key="4">
    <source>
        <dbReference type="SAM" id="Phobius"/>
    </source>
</evidence>
<feature type="domain" description="Alpha/beta hydrolase fold-3" evidence="5">
    <location>
        <begin position="65"/>
        <end position="279"/>
    </location>
</feature>
<dbReference type="PANTHER" id="PTHR48081:SF31">
    <property type="entry name" value="STERYL ACETYL HYDROLASE MUG81-RELATED"/>
    <property type="match status" value="1"/>
</dbReference>
<dbReference type="InterPro" id="IPR033140">
    <property type="entry name" value="Lipase_GDXG_put_SER_AS"/>
</dbReference>
<evidence type="ECO:0000256" key="1">
    <source>
        <dbReference type="ARBA" id="ARBA00010515"/>
    </source>
</evidence>
<dbReference type="PANTHER" id="PTHR48081">
    <property type="entry name" value="AB HYDROLASE SUPERFAMILY PROTEIN C4A8.06C"/>
    <property type="match status" value="1"/>
</dbReference>
<feature type="domain" description="Alpha/beta hydrolase fold-3" evidence="5">
    <location>
        <begin position="441"/>
        <end position="656"/>
    </location>
</feature>
<comment type="caution">
    <text evidence="6">The sequence shown here is derived from an EMBL/GenBank/DDBJ whole genome shotgun (WGS) entry which is preliminary data.</text>
</comment>
<dbReference type="EMBL" id="JBBXMP010000069">
    <property type="protein sequence ID" value="KAL0063984.1"/>
    <property type="molecule type" value="Genomic_DNA"/>
</dbReference>
<sequence>MKATIRYLGAGLLTAAQIQWMSGPTSPDVYRKWAMKQRIEPVFEDVPASGKKLMWIGNKDAEHIVFHVHGGGFIVPIADYMFTFWHHVLQEYKKRTGKEDLAVVCPEYSLYPHSFPTQLRDIIHAFAHILSTSRATPSTIHLAGDSAGGNIVMQFLSHALHPLPSTDVPPSPLGPNQRLRGTLLISPWLTLGDPLPSHTSNDGPDWGTNSGMKMGGELYLEGIEKSHIPYTKVLSDDAGERWLEGIEKLTERVLVTAGGKELILDDAVEVYERVERLGKGKIDAKLDVEEDGLHEDMMMEFATGGNDLTEAGLTIVECQTRPLPAILLSMLPITALEKITLIPKLLPLSLVFIYIALVSRFANDTTKKKNTFGRLLMKANIHYMGGGLLTIAQIQWMSGPTSPDVYRKWAMKQKIEPVIEDVPASGKKLMWIGNKNAENIVLHAHGGGFLVPIGRHVFAFWHHVLQEYKKRTGKEDLAVVCPEYSLHPHSFPTQLRDIIHAFAHVLSTSRATPSTIHLAGDSAGGNLVMQFLSHTLHPLPPTDVPPSPLGPNQSLRGILLISPWLTLGDPLPSHTSNDGSDWASNSSMGVGAELYLKGIEKSHIPYAKVLSDDAGERWLEGIEKLTERVLITAGGKELIVDDAVEVYERIERLGKEKIDAKLDVEEDGLHEDMMMEFATGGNELTEAGLTIAEWLVEGCRGP</sequence>
<feature type="active site" evidence="3">
    <location>
        <position position="522"/>
    </location>
</feature>
<reference evidence="6 7" key="1">
    <citation type="submission" date="2024-05" db="EMBL/GenBank/DDBJ databases">
        <title>A draft genome resource for the thread blight pathogen Marasmius tenuissimus strain MS-2.</title>
        <authorList>
            <person name="Yulfo-Soto G.E."/>
            <person name="Baruah I.K."/>
            <person name="Amoako-Attah I."/>
            <person name="Bukari Y."/>
            <person name="Meinhardt L.W."/>
            <person name="Bailey B.A."/>
            <person name="Cohen S.P."/>
        </authorList>
    </citation>
    <scope>NUCLEOTIDE SEQUENCE [LARGE SCALE GENOMIC DNA]</scope>
    <source>
        <strain evidence="6 7">MS-2</strain>
    </source>
</reference>
<feature type="transmembrane region" description="Helical" evidence="4">
    <location>
        <begin position="345"/>
        <end position="363"/>
    </location>
</feature>
<keyword evidence="7" id="KW-1185">Reference proteome</keyword>
<keyword evidence="4" id="KW-1133">Transmembrane helix</keyword>
<dbReference type="PROSITE" id="PS01174">
    <property type="entry name" value="LIPASE_GDXG_SER"/>
    <property type="match status" value="2"/>
</dbReference>
<evidence type="ECO:0000313" key="6">
    <source>
        <dbReference type="EMBL" id="KAL0063984.1"/>
    </source>
</evidence>
<dbReference type="Gene3D" id="3.40.50.1820">
    <property type="entry name" value="alpha/beta hydrolase"/>
    <property type="match status" value="2"/>
</dbReference>
<feature type="active site" evidence="3">
    <location>
        <position position="146"/>
    </location>
</feature>
<gene>
    <name evidence="6" type="ORF">AAF712_009052</name>
</gene>
<dbReference type="SUPFAM" id="SSF53474">
    <property type="entry name" value="alpha/beta-Hydrolases"/>
    <property type="match status" value="2"/>
</dbReference>
<accession>A0ABR2ZT05</accession>
<dbReference type="InterPro" id="IPR050300">
    <property type="entry name" value="GDXG_lipolytic_enzyme"/>
</dbReference>
<keyword evidence="4" id="KW-0812">Transmembrane</keyword>
<feature type="transmembrane region" description="Helical" evidence="4">
    <location>
        <begin position="375"/>
        <end position="396"/>
    </location>
</feature>
<evidence type="ECO:0000259" key="5">
    <source>
        <dbReference type="Pfam" id="PF07859"/>
    </source>
</evidence>
<protein>
    <recommendedName>
        <fullName evidence="5">Alpha/beta hydrolase fold-3 domain-containing protein</fullName>
    </recommendedName>
</protein>
<keyword evidence="4" id="KW-0472">Membrane</keyword>
<dbReference type="Pfam" id="PF07859">
    <property type="entry name" value="Abhydrolase_3"/>
    <property type="match status" value="2"/>
</dbReference>
<comment type="similarity">
    <text evidence="1">Belongs to the 'GDXG' lipolytic enzyme family.</text>
</comment>
<organism evidence="6 7">
    <name type="scientific">Marasmius tenuissimus</name>
    <dbReference type="NCBI Taxonomy" id="585030"/>
    <lineage>
        <taxon>Eukaryota</taxon>
        <taxon>Fungi</taxon>
        <taxon>Dikarya</taxon>
        <taxon>Basidiomycota</taxon>
        <taxon>Agaricomycotina</taxon>
        <taxon>Agaricomycetes</taxon>
        <taxon>Agaricomycetidae</taxon>
        <taxon>Agaricales</taxon>
        <taxon>Marasmiineae</taxon>
        <taxon>Marasmiaceae</taxon>
        <taxon>Marasmius</taxon>
    </lineage>
</organism>